<accession>A0A4Z0M8I6</accession>
<keyword evidence="2" id="KW-1185">Reference proteome</keyword>
<evidence type="ECO:0000313" key="2">
    <source>
        <dbReference type="Proteomes" id="UP000298050"/>
    </source>
</evidence>
<dbReference type="RefSeq" id="WP_135440958.1">
    <property type="nucleotide sequence ID" value="NZ_SRLE01000002.1"/>
</dbReference>
<gene>
    <name evidence="1" type="ORF">E4634_02160</name>
</gene>
<proteinExistence type="predicted"/>
<dbReference type="InterPro" id="IPR006311">
    <property type="entry name" value="TAT_signal"/>
</dbReference>
<dbReference type="Proteomes" id="UP000298050">
    <property type="component" value="Unassembled WGS sequence"/>
</dbReference>
<dbReference type="PANTHER" id="PTHR35399:SF2">
    <property type="entry name" value="DUF839 DOMAIN-CONTAINING PROTEIN"/>
    <property type="match status" value="1"/>
</dbReference>
<protein>
    <submittedName>
        <fullName evidence="1">DUF839 domain-containing protein</fullName>
    </submittedName>
</protein>
<name>A0A4Z0M8I6_9GAMM</name>
<dbReference type="PROSITE" id="PS51318">
    <property type="entry name" value="TAT"/>
    <property type="match status" value="1"/>
</dbReference>
<dbReference type="Gene3D" id="2.120.10.30">
    <property type="entry name" value="TolB, C-terminal domain"/>
    <property type="match status" value="1"/>
</dbReference>
<dbReference type="SUPFAM" id="SSF101898">
    <property type="entry name" value="NHL repeat"/>
    <property type="match status" value="1"/>
</dbReference>
<sequence length="405" mass="43286">MTRRQVLRSGGGGLAALALGTAGLPAMAGPLRPWSLARLGPLQAPNELGFRLPQGFNVRVVAESGLYVASGDVPGRLDYRWHSFPDGGATFACDDGGWIYVSNSETASFLGAGTSALRFDASGAVVDAYRILGGTNGNCAGGPTPWNTWLSCEEIDFGRVFECDPHGIEPAQERPALGYFKHEAVAVDTLFGHLYLTEDEGDGRLYRYVPDGTDELGRLNLSAGRLQVAAVDAQGYVRWLDLPDANPGLRDTPTRQQLPESTAFRGGEGIWYSDGQVHFTTKGDNRVWRLDTNLNHLEVIYDAATAADPMLTGVDNLTLSSGGDILVAEDGGDMQIVVIDRWGHMAPLLQVVGQDGSEITGPAFSPDGHRLYFSSQRAAALRGGDKGLGVTYELTGPFARFLAPA</sequence>
<reference evidence="1 2" key="1">
    <citation type="submission" date="2019-04" db="EMBL/GenBank/DDBJ databases">
        <title>Taxonomy of novel Haliea sp. from mangrove soil of West Coast of India.</title>
        <authorList>
            <person name="Verma A."/>
            <person name="Kumar P."/>
            <person name="Krishnamurthi S."/>
        </authorList>
    </citation>
    <scope>NUCLEOTIDE SEQUENCE [LARGE SCALE GENOMIC DNA]</scope>
    <source>
        <strain evidence="1 2">SAOS-164</strain>
    </source>
</reference>
<dbReference type="InterPro" id="IPR011042">
    <property type="entry name" value="6-blade_b-propeller_TolB-like"/>
</dbReference>
<dbReference type="EMBL" id="SRLE01000002">
    <property type="protein sequence ID" value="TGD75706.1"/>
    <property type="molecule type" value="Genomic_DNA"/>
</dbReference>
<evidence type="ECO:0000313" key="1">
    <source>
        <dbReference type="EMBL" id="TGD75706.1"/>
    </source>
</evidence>
<comment type="caution">
    <text evidence="1">The sequence shown here is derived from an EMBL/GenBank/DDBJ whole genome shotgun (WGS) entry which is preliminary data.</text>
</comment>
<dbReference type="InterPro" id="IPR011659">
    <property type="entry name" value="WD40"/>
</dbReference>
<dbReference type="OrthoDB" id="9801383at2"/>
<organism evidence="1 2">
    <name type="scientific">Mangrovimicrobium sediminis</name>
    <dbReference type="NCBI Taxonomy" id="2562682"/>
    <lineage>
        <taxon>Bacteria</taxon>
        <taxon>Pseudomonadati</taxon>
        <taxon>Pseudomonadota</taxon>
        <taxon>Gammaproteobacteria</taxon>
        <taxon>Cellvibrionales</taxon>
        <taxon>Halieaceae</taxon>
        <taxon>Mangrovimicrobium</taxon>
    </lineage>
</organism>
<dbReference type="Pfam" id="PF05787">
    <property type="entry name" value="PhoX"/>
    <property type="match status" value="2"/>
</dbReference>
<dbReference type="AlphaFoldDB" id="A0A4Z0M8I6"/>
<dbReference type="InterPro" id="IPR008557">
    <property type="entry name" value="PhoX"/>
</dbReference>
<dbReference type="PANTHER" id="PTHR35399">
    <property type="entry name" value="SLR8030 PROTEIN"/>
    <property type="match status" value="1"/>
</dbReference>
<dbReference type="Pfam" id="PF07676">
    <property type="entry name" value="PD40"/>
    <property type="match status" value="1"/>
</dbReference>